<organism evidence="1 2">
    <name type="scientific">Fluctibacter halophilus</name>
    <dbReference type="NCBI Taxonomy" id="226011"/>
    <lineage>
        <taxon>Bacteria</taxon>
        <taxon>Pseudomonadati</taxon>
        <taxon>Pseudomonadota</taxon>
        <taxon>Gammaproteobacteria</taxon>
        <taxon>Alteromonadales</taxon>
        <taxon>Alteromonadaceae</taxon>
        <taxon>Fluctibacter</taxon>
    </lineage>
</organism>
<gene>
    <name evidence="1" type="ORF">LJ739_12045</name>
</gene>
<comment type="caution">
    <text evidence="1">The sequence shown here is derived from an EMBL/GenBank/DDBJ whole genome shotgun (WGS) entry which is preliminary data.</text>
</comment>
<dbReference type="EMBL" id="JAJEWP010000003">
    <property type="protein sequence ID" value="MCC2616974.1"/>
    <property type="molecule type" value="Genomic_DNA"/>
</dbReference>
<evidence type="ECO:0000313" key="1">
    <source>
        <dbReference type="EMBL" id="MCC2616974.1"/>
    </source>
</evidence>
<dbReference type="Proteomes" id="UP001520878">
    <property type="component" value="Unassembled WGS sequence"/>
</dbReference>
<accession>A0ABS8GB65</accession>
<sequence length="121" mass="13720">MSAFSRAIAAPVRDTLDAARQAQQQGNYAAAFRHLEDAHVLGQLSTYWHWVAHWRMLALAGQHRQWREVRGQCLRLVGALSKTWLGWLPRGNTGGSNVSPFRPMPIRPALKRIIRRAQNQG</sequence>
<evidence type="ECO:0000313" key="2">
    <source>
        <dbReference type="Proteomes" id="UP001520878"/>
    </source>
</evidence>
<name>A0ABS8GB65_9ALTE</name>
<proteinExistence type="predicted"/>
<reference evidence="1 2" key="1">
    <citation type="submission" date="2021-10" db="EMBL/GenBank/DDBJ databases">
        <title>Draft genome of Aestuariibacter halophilus JC2043.</title>
        <authorList>
            <person name="Emsley S.A."/>
            <person name="Pfannmuller K.M."/>
            <person name="Ushijima B."/>
            <person name="Saw J.H."/>
            <person name="Videau P."/>
        </authorList>
    </citation>
    <scope>NUCLEOTIDE SEQUENCE [LARGE SCALE GENOMIC DNA]</scope>
    <source>
        <strain evidence="1 2">JC2043</strain>
    </source>
</reference>
<dbReference type="RefSeq" id="WP_229160831.1">
    <property type="nucleotide sequence ID" value="NZ_JAJEWP010000003.1"/>
</dbReference>
<keyword evidence="2" id="KW-1185">Reference proteome</keyword>
<protein>
    <submittedName>
        <fullName evidence="1">DUF3703 domain-containing protein</fullName>
    </submittedName>
</protein>
<dbReference type="Pfam" id="PF12487">
    <property type="entry name" value="DUF3703"/>
    <property type="match status" value="1"/>
</dbReference>
<dbReference type="InterPro" id="IPR022172">
    <property type="entry name" value="DUF3703"/>
</dbReference>